<dbReference type="OrthoDB" id="433512at2759"/>
<feature type="transmembrane region" description="Helical" evidence="6">
    <location>
        <begin position="52"/>
        <end position="74"/>
    </location>
</feature>
<feature type="transmembrane region" description="Helical" evidence="6">
    <location>
        <begin position="80"/>
        <end position="100"/>
    </location>
</feature>
<sequence>MIGFCYFPEHGNKIPPADDTSIKVVTSAGTIVVQLFFGWLADIVGRKRMYGYELLIITLTTLGQCITGPSPAISITGLLVFWRALMGLGIGGDCPLSSVITSEFATTKWRGAMIASVFATQTLGQFLATVVALIVTESFKHATNAPGHECQGDVCAQTDSGRAAVDRMWRIILGFGAVPAVIALYCRLTIPETPRYTFDVNRDIEQGFAHYRAFIENTIGPRNGRRQVDADREGVRAQLTTNPTAVSARGKFHPPLGKTSSNISESGETSKFSLELLVLGFG</sequence>
<dbReference type="AlphaFoldDB" id="A0A8H7A9S6"/>
<proteinExistence type="predicted"/>
<gene>
    <name evidence="8" type="ORF">GJ744_004070</name>
</gene>
<dbReference type="Pfam" id="PF00083">
    <property type="entry name" value="Sugar_tr"/>
    <property type="match status" value="1"/>
</dbReference>
<keyword evidence="5 6" id="KW-0472">Membrane</keyword>
<evidence type="ECO:0000256" key="3">
    <source>
        <dbReference type="ARBA" id="ARBA00022692"/>
    </source>
</evidence>
<reference evidence="8" key="1">
    <citation type="submission" date="2020-02" db="EMBL/GenBank/DDBJ databases">
        <authorList>
            <person name="Palmer J.M."/>
        </authorList>
    </citation>
    <scope>NUCLEOTIDE SEQUENCE</scope>
    <source>
        <strain evidence="8">EPUS1.4</strain>
        <tissue evidence="8">Thallus</tissue>
    </source>
</reference>
<organism evidence="8 9">
    <name type="scientific">Endocarpon pusillum</name>
    <dbReference type="NCBI Taxonomy" id="364733"/>
    <lineage>
        <taxon>Eukaryota</taxon>
        <taxon>Fungi</taxon>
        <taxon>Dikarya</taxon>
        <taxon>Ascomycota</taxon>
        <taxon>Pezizomycotina</taxon>
        <taxon>Eurotiomycetes</taxon>
        <taxon>Chaetothyriomycetidae</taxon>
        <taxon>Verrucariales</taxon>
        <taxon>Verrucariaceae</taxon>
        <taxon>Endocarpon</taxon>
    </lineage>
</organism>
<evidence type="ECO:0000256" key="6">
    <source>
        <dbReference type="SAM" id="Phobius"/>
    </source>
</evidence>
<dbReference type="GO" id="GO:0016020">
    <property type="term" value="C:membrane"/>
    <property type="evidence" value="ECO:0007669"/>
    <property type="project" value="UniProtKB-SubCell"/>
</dbReference>
<comment type="caution">
    <text evidence="8">The sequence shown here is derived from an EMBL/GenBank/DDBJ whole genome shotgun (WGS) entry which is preliminary data.</text>
</comment>
<evidence type="ECO:0000256" key="5">
    <source>
        <dbReference type="ARBA" id="ARBA00023136"/>
    </source>
</evidence>
<accession>A0A8H7A9S6</accession>
<dbReference type="PANTHER" id="PTHR23511:SF34">
    <property type="entry name" value="SYNAPTIC VESICLE GLYCOPROTEIN 2"/>
    <property type="match status" value="1"/>
</dbReference>
<dbReference type="PROSITE" id="PS50850">
    <property type="entry name" value="MFS"/>
    <property type="match status" value="1"/>
</dbReference>
<dbReference type="EMBL" id="JAACFV010000189">
    <property type="protein sequence ID" value="KAF7503242.1"/>
    <property type="molecule type" value="Genomic_DNA"/>
</dbReference>
<dbReference type="InterPro" id="IPR020846">
    <property type="entry name" value="MFS_dom"/>
</dbReference>
<dbReference type="InterPro" id="IPR005829">
    <property type="entry name" value="Sugar_transporter_CS"/>
</dbReference>
<dbReference type="InterPro" id="IPR005828">
    <property type="entry name" value="MFS_sugar_transport-like"/>
</dbReference>
<name>A0A8H7A9S6_9EURO</name>
<dbReference type="PANTHER" id="PTHR23511">
    <property type="entry name" value="SYNAPTIC VESICLE GLYCOPROTEIN 2"/>
    <property type="match status" value="1"/>
</dbReference>
<feature type="transmembrane region" description="Helical" evidence="6">
    <location>
        <begin position="20"/>
        <end position="40"/>
    </location>
</feature>
<feature type="domain" description="Major facilitator superfamily (MFS) profile" evidence="7">
    <location>
        <begin position="1"/>
        <end position="282"/>
    </location>
</feature>
<keyword evidence="3 6" id="KW-0812">Transmembrane</keyword>
<feature type="transmembrane region" description="Helical" evidence="6">
    <location>
        <begin position="112"/>
        <end position="135"/>
    </location>
</feature>
<evidence type="ECO:0000259" key="7">
    <source>
        <dbReference type="PROSITE" id="PS50850"/>
    </source>
</evidence>
<evidence type="ECO:0000256" key="1">
    <source>
        <dbReference type="ARBA" id="ARBA00004141"/>
    </source>
</evidence>
<evidence type="ECO:0000313" key="9">
    <source>
        <dbReference type="Proteomes" id="UP000606974"/>
    </source>
</evidence>
<keyword evidence="9" id="KW-1185">Reference proteome</keyword>
<evidence type="ECO:0000256" key="2">
    <source>
        <dbReference type="ARBA" id="ARBA00022448"/>
    </source>
</evidence>
<dbReference type="Proteomes" id="UP000606974">
    <property type="component" value="Unassembled WGS sequence"/>
</dbReference>
<evidence type="ECO:0000256" key="4">
    <source>
        <dbReference type="ARBA" id="ARBA00022989"/>
    </source>
</evidence>
<comment type="subcellular location">
    <subcellularLocation>
        <location evidence="1">Membrane</location>
        <topology evidence="1">Multi-pass membrane protein</topology>
    </subcellularLocation>
</comment>
<dbReference type="SUPFAM" id="SSF103473">
    <property type="entry name" value="MFS general substrate transporter"/>
    <property type="match status" value="1"/>
</dbReference>
<keyword evidence="4 6" id="KW-1133">Transmembrane helix</keyword>
<dbReference type="Gene3D" id="1.20.1250.20">
    <property type="entry name" value="MFS general substrate transporter like domains"/>
    <property type="match status" value="1"/>
</dbReference>
<evidence type="ECO:0000313" key="8">
    <source>
        <dbReference type="EMBL" id="KAF7503242.1"/>
    </source>
</evidence>
<feature type="transmembrane region" description="Helical" evidence="6">
    <location>
        <begin position="168"/>
        <end position="186"/>
    </location>
</feature>
<keyword evidence="2" id="KW-0813">Transport</keyword>
<dbReference type="InterPro" id="IPR036259">
    <property type="entry name" value="MFS_trans_sf"/>
</dbReference>
<dbReference type="PROSITE" id="PS00217">
    <property type="entry name" value="SUGAR_TRANSPORT_2"/>
    <property type="match status" value="1"/>
</dbReference>
<protein>
    <recommendedName>
        <fullName evidence="7">Major facilitator superfamily (MFS) profile domain-containing protein</fullName>
    </recommendedName>
</protein>
<dbReference type="GO" id="GO:0022857">
    <property type="term" value="F:transmembrane transporter activity"/>
    <property type="evidence" value="ECO:0007669"/>
    <property type="project" value="InterPro"/>
</dbReference>